<dbReference type="Proteomes" id="UP001524478">
    <property type="component" value="Unassembled WGS sequence"/>
</dbReference>
<comment type="caution">
    <text evidence="1">The sequence shown here is derived from an EMBL/GenBank/DDBJ whole genome shotgun (WGS) entry which is preliminary data.</text>
</comment>
<organism evidence="1 2">
    <name type="scientific">Tissierella carlieri</name>
    <dbReference type="NCBI Taxonomy" id="689904"/>
    <lineage>
        <taxon>Bacteria</taxon>
        <taxon>Bacillati</taxon>
        <taxon>Bacillota</taxon>
        <taxon>Tissierellia</taxon>
        <taxon>Tissierellales</taxon>
        <taxon>Tissierellaceae</taxon>
        <taxon>Tissierella</taxon>
    </lineage>
</organism>
<accession>A0ABT1SC68</accession>
<keyword evidence="2" id="KW-1185">Reference proteome</keyword>
<sequence>MLEDFVKTAVRKQMKTEFPHLELPAAMYAKVTKRTELGEYYEYNLKILDEDKQVDDNFPEMPHVKSKQGYEVGDVVAVLMLYGKNSPYIVGEVV</sequence>
<gene>
    <name evidence="1" type="ORF">NE686_13335</name>
</gene>
<name>A0ABT1SC68_9FIRM</name>
<evidence type="ECO:0000313" key="2">
    <source>
        <dbReference type="Proteomes" id="UP001524478"/>
    </source>
</evidence>
<reference evidence="1 2" key="1">
    <citation type="submission" date="2022-06" db="EMBL/GenBank/DDBJ databases">
        <title>Isolation of gut microbiota from human fecal samples.</title>
        <authorList>
            <person name="Pamer E.G."/>
            <person name="Barat B."/>
            <person name="Waligurski E."/>
            <person name="Medina S."/>
            <person name="Paddock L."/>
            <person name="Mostad J."/>
        </authorList>
    </citation>
    <scope>NUCLEOTIDE SEQUENCE [LARGE SCALE GENOMIC DNA]</scope>
    <source>
        <strain evidence="1 2">DFI.7.95</strain>
    </source>
</reference>
<dbReference type="RefSeq" id="WP_256311902.1">
    <property type="nucleotide sequence ID" value="NZ_JANGAC010000010.1"/>
</dbReference>
<dbReference type="EMBL" id="JANGAC010000010">
    <property type="protein sequence ID" value="MCQ4924079.1"/>
    <property type="molecule type" value="Genomic_DNA"/>
</dbReference>
<evidence type="ECO:0000313" key="1">
    <source>
        <dbReference type="EMBL" id="MCQ4924079.1"/>
    </source>
</evidence>
<protein>
    <submittedName>
        <fullName evidence="1">Uncharacterized protein</fullName>
    </submittedName>
</protein>
<proteinExistence type="predicted"/>